<keyword evidence="2" id="KW-0346">Stress response</keyword>
<dbReference type="Proteomes" id="UP000693981">
    <property type="component" value="Unassembled WGS sequence"/>
</dbReference>
<evidence type="ECO:0000313" key="2">
    <source>
        <dbReference type="EMBL" id="KAG7380701.1"/>
    </source>
</evidence>
<keyword evidence="3" id="KW-1185">Reference proteome</keyword>
<dbReference type="AlphaFoldDB" id="A0A8T1VHZ2"/>
<feature type="non-terminal residue" evidence="2">
    <location>
        <position position="1"/>
    </location>
</feature>
<gene>
    <name evidence="2" type="primary">HSPE1_2</name>
    <name evidence="2" type="ORF">PHYBOEH_011339</name>
</gene>
<dbReference type="EMBL" id="JAGDFL010000846">
    <property type="protein sequence ID" value="KAG7380701.1"/>
    <property type="molecule type" value="Genomic_DNA"/>
</dbReference>
<name>A0A8T1VHZ2_9STRA</name>
<reference evidence="2" key="1">
    <citation type="submission" date="2021-02" db="EMBL/GenBank/DDBJ databases">
        <authorList>
            <person name="Palmer J.M."/>
        </authorList>
    </citation>
    <scope>NUCLEOTIDE SEQUENCE</scope>
    <source>
        <strain evidence="2">SCRP23</strain>
    </source>
</reference>
<proteinExistence type="predicted"/>
<keyword evidence="1" id="KW-1133">Transmembrane helix</keyword>
<sequence length="402" mass="44916">MDTKSFDYGSFWLFVKPPKPILVLAVLGLLVIGIGYVAILMKMVSGPKVVIQKPPSSISSSIGKASSSKETSFASKVVSSVVNVDTTSRKLVKLWLKIGDLAFETLLLVQVLESGSPTAIIAVYTIVVASNALTCAVLMFLPLDRMGLISTLVDLLFDLAVAVGCPMFVLVYCLSSFNFPREKLAINLEVFPAGWFEQQASVIADPVQTAVIYKILKSLRVSTVMDFFARLGVHATLFLRLRQFVHLIQNPSKQKNRVYPSRHRIAATFFAIFSVLLFVFVGQSMRTSAIACRPHPECIVNARRWTFIESGSLTQCPCLMLIDRDIAPKTFAEWQQPKNMTEKVAQLASRGDLQTLQLTNRFLPVLPDELSRCTEMRHLSLEYTHTQTLPDWIKNYTKLEFL</sequence>
<keyword evidence="1" id="KW-0472">Membrane</keyword>
<feature type="transmembrane region" description="Helical" evidence="1">
    <location>
        <begin position="20"/>
        <end position="39"/>
    </location>
</feature>
<feature type="transmembrane region" description="Helical" evidence="1">
    <location>
        <begin position="118"/>
        <end position="143"/>
    </location>
</feature>
<feature type="transmembrane region" description="Helical" evidence="1">
    <location>
        <begin position="155"/>
        <end position="177"/>
    </location>
</feature>
<accession>A0A8T1VHZ2</accession>
<organism evidence="2 3">
    <name type="scientific">Phytophthora boehmeriae</name>
    <dbReference type="NCBI Taxonomy" id="109152"/>
    <lineage>
        <taxon>Eukaryota</taxon>
        <taxon>Sar</taxon>
        <taxon>Stramenopiles</taxon>
        <taxon>Oomycota</taxon>
        <taxon>Peronosporomycetes</taxon>
        <taxon>Peronosporales</taxon>
        <taxon>Peronosporaceae</taxon>
        <taxon>Phytophthora</taxon>
    </lineage>
</organism>
<evidence type="ECO:0000313" key="3">
    <source>
        <dbReference type="Proteomes" id="UP000693981"/>
    </source>
</evidence>
<protein>
    <submittedName>
        <fullName evidence="2">10 kDa heat shock protein</fullName>
    </submittedName>
</protein>
<comment type="caution">
    <text evidence="2">The sequence shown here is derived from an EMBL/GenBank/DDBJ whole genome shotgun (WGS) entry which is preliminary data.</text>
</comment>
<keyword evidence="1" id="KW-0812">Transmembrane</keyword>
<evidence type="ECO:0000256" key="1">
    <source>
        <dbReference type="SAM" id="Phobius"/>
    </source>
</evidence>
<dbReference type="OrthoDB" id="123454at2759"/>
<feature type="transmembrane region" description="Helical" evidence="1">
    <location>
        <begin position="265"/>
        <end position="285"/>
    </location>
</feature>